<dbReference type="EMBL" id="KQ971361">
    <property type="protein sequence ID" value="EFA08090.1"/>
    <property type="molecule type" value="Genomic_DNA"/>
</dbReference>
<dbReference type="InParanoid" id="D6WWR7"/>
<reference evidence="1 2" key="1">
    <citation type="journal article" date="2008" name="Nature">
        <title>The genome of the model beetle and pest Tribolium castaneum.</title>
        <authorList>
            <consortium name="Tribolium Genome Sequencing Consortium"/>
            <person name="Richards S."/>
            <person name="Gibbs R.A."/>
            <person name="Weinstock G.M."/>
            <person name="Brown S.J."/>
            <person name="Denell R."/>
            <person name="Beeman R.W."/>
            <person name="Gibbs R."/>
            <person name="Beeman R.W."/>
            <person name="Brown S.J."/>
            <person name="Bucher G."/>
            <person name="Friedrich M."/>
            <person name="Grimmelikhuijzen C.J."/>
            <person name="Klingler M."/>
            <person name="Lorenzen M."/>
            <person name="Richards S."/>
            <person name="Roth S."/>
            <person name="Schroder R."/>
            <person name="Tautz D."/>
            <person name="Zdobnov E.M."/>
            <person name="Muzny D."/>
            <person name="Gibbs R.A."/>
            <person name="Weinstock G.M."/>
            <person name="Attaway T."/>
            <person name="Bell S."/>
            <person name="Buhay C.J."/>
            <person name="Chandrabose M.N."/>
            <person name="Chavez D."/>
            <person name="Clerk-Blankenburg K.P."/>
            <person name="Cree A."/>
            <person name="Dao M."/>
            <person name="Davis C."/>
            <person name="Chacko J."/>
            <person name="Dinh H."/>
            <person name="Dugan-Rocha S."/>
            <person name="Fowler G."/>
            <person name="Garner T.T."/>
            <person name="Garnes J."/>
            <person name="Gnirke A."/>
            <person name="Hawes A."/>
            <person name="Hernandez J."/>
            <person name="Hines S."/>
            <person name="Holder M."/>
            <person name="Hume J."/>
            <person name="Jhangiani S.N."/>
            <person name="Joshi V."/>
            <person name="Khan Z.M."/>
            <person name="Jackson L."/>
            <person name="Kovar C."/>
            <person name="Kowis A."/>
            <person name="Lee S."/>
            <person name="Lewis L.R."/>
            <person name="Margolis J."/>
            <person name="Morgan M."/>
            <person name="Nazareth L.V."/>
            <person name="Nguyen N."/>
            <person name="Okwuonu G."/>
            <person name="Parker D."/>
            <person name="Richards S."/>
            <person name="Ruiz S.J."/>
            <person name="Santibanez J."/>
            <person name="Savard J."/>
            <person name="Scherer S.E."/>
            <person name="Schneider B."/>
            <person name="Sodergren E."/>
            <person name="Tautz D."/>
            <person name="Vattahil S."/>
            <person name="Villasana D."/>
            <person name="White C.S."/>
            <person name="Wright R."/>
            <person name="Park Y."/>
            <person name="Beeman R.W."/>
            <person name="Lord J."/>
            <person name="Oppert B."/>
            <person name="Lorenzen M."/>
            <person name="Brown S."/>
            <person name="Wang L."/>
            <person name="Savard J."/>
            <person name="Tautz D."/>
            <person name="Richards S."/>
            <person name="Weinstock G."/>
            <person name="Gibbs R.A."/>
            <person name="Liu Y."/>
            <person name="Worley K."/>
            <person name="Weinstock G."/>
            <person name="Elsik C.G."/>
            <person name="Reese J.T."/>
            <person name="Elhaik E."/>
            <person name="Landan G."/>
            <person name="Graur D."/>
            <person name="Arensburger P."/>
            <person name="Atkinson P."/>
            <person name="Beeman R.W."/>
            <person name="Beidler J."/>
            <person name="Brown S.J."/>
            <person name="Demuth J.P."/>
            <person name="Drury D.W."/>
            <person name="Du Y.Z."/>
            <person name="Fujiwara H."/>
            <person name="Lorenzen M."/>
            <person name="Maselli V."/>
            <person name="Osanai M."/>
            <person name="Park Y."/>
            <person name="Robertson H.M."/>
            <person name="Tu Z."/>
            <person name="Wang J.J."/>
            <person name="Wang S."/>
            <person name="Richards S."/>
            <person name="Song H."/>
            <person name="Zhang L."/>
            <person name="Sodergren E."/>
            <person name="Werner D."/>
            <person name="Stanke M."/>
            <person name="Morgenstern B."/>
            <person name="Solovyev V."/>
            <person name="Kosarev P."/>
            <person name="Brown G."/>
            <person name="Chen H.C."/>
            <person name="Ermolaeva O."/>
            <person name="Hlavina W."/>
            <person name="Kapustin Y."/>
            <person name="Kiryutin B."/>
            <person name="Kitts P."/>
            <person name="Maglott D."/>
            <person name="Pruitt K."/>
            <person name="Sapojnikov V."/>
            <person name="Souvorov A."/>
            <person name="Mackey A.J."/>
            <person name="Waterhouse R.M."/>
            <person name="Wyder S."/>
            <person name="Zdobnov E.M."/>
            <person name="Zdobnov E.M."/>
            <person name="Wyder S."/>
            <person name="Kriventseva E.V."/>
            <person name="Kadowaki T."/>
            <person name="Bork P."/>
            <person name="Aranda M."/>
            <person name="Bao R."/>
            <person name="Beermann A."/>
            <person name="Berns N."/>
            <person name="Bolognesi R."/>
            <person name="Bonneton F."/>
            <person name="Bopp D."/>
            <person name="Brown S.J."/>
            <person name="Bucher G."/>
            <person name="Butts T."/>
            <person name="Chaumot A."/>
            <person name="Denell R.E."/>
            <person name="Ferrier D.E."/>
            <person name="Friedrich M."/>
            <person name="Gordon C.M."/>
            <person name="Jindra M."/>
            <person name="Klingler M."/>
            <person name="Lan Q."/>
            <person name="Lattorff H.M."/>
            <person name="Laudet V."/>
            <person name="von Levetsow C."/>
            <person name="Liu Z."/>
            <person name="Lutz R."/>
            <person name="Lynch J.A."/>
            <person name="da Fonseca R.N."/>
            <person name="Posnien N."/>
            <person name="Reuter R."/>
            <person name="Roth S."/>
            <person name="Savard J."/>
            <person name="Schinko J.B."/>
            <person name="Schmitt C."/>
            <person name="Schoppmeier M."/>
            <person name="Schroder R."/>
            <person name="Shippy T.D."/>
            <person name="Simonnet F."/>
            <person name="Marques-Souza H."/>
            <person name="Tautz D."/>
            <person name="Tomoyasu Y."/>
            <person name="Trauner J."/>
            <person name="Van der Zee M."/>
            <person name="Vervoort M."/>
            <person name="Wittkopp N."/>
            <person name="Wimmer E.A."/>
            <person name="Yang X."/>
            <person name="Jones A.K."/>
            <person name="Sattelle D.B."/>
            <person name="Ebert P.R."/>
            <person name="Nelson D."/>
            <person name="Scott J.G."/>
            <person name="Beeman R.W."/>
            <person name="Muthukrishnan S."/>
            <person name="Kramer K.J."/>
            <person name="Arakane Y."/>
            <person name="Beeman R.W."/>
            <person name="Zhu Q."/>
            <person name="Hogenkamp D."/>
            <person name="Dixit R."/>
            <person name="Oppert B."/>
            <person name="Jiang H."/>
            <person name="Zou Z."/>
            <person name="Marshall J."/>
            <person name="Elpidina E."/>
            <person name="Vinokurov K."/>
            <person name="Oppert C."/>
            <person name="Zou Z."/>
            <person name="Evans J."/>
            <person name="Lu Z."/>
            <person name="Zhao P."/>
            <person name="Sumathipala N."/>
            <person name="Altincicek B."/>
            <person name="Vilcinskas A."/>
            <person name="Williams M."/>
            <person name="Hultmark D."/>
            <person name="Hetru C."/>
            <person name="Jiang H."/>
            <person name="Grimmelikhuijzen C.J."/>
            <person name="Hauser F."/>
            <person name="Cazzamali G."/>
            <person name="Williamson M."/>
            <person name="Park Y."/>
            <person name="Li B."/>
            <person name="Tanaka Y."/>
            <person name="Predel R."/>
            <person name="Neupert S."/>
            <person name="Schachtner J."/>
            <person name="Verleyen P."/>
            <person name="Raible F."/>
            <person name="Bork P."/>
            <person name="Friedrich M."/>
            <person name="Walden K.K."/>
            <person name="Robertson H.M."/>
            <person name="Angeli S."/>
            <person name="Foret S."/>
            <person name="Bucher G."/>
            <person name="Schuetz S."/>
            <person name="Maleszka R."/>
            <person name="Wimmer E.A."/>
            <person name="Beeman R.W."/>
            <person name="Lorenzen M."/>
            <person name="Tomoyasu Y."/>
            <person name="Miller S.C."/>
            <person name="Grossmann D."/>
            <person name="Bucher G."/>
        </authorList>
    </citation>
    <scope>NUCLEOTIDE SEQUENCE [LARGE SCALE GENOMIC DNA]</scope>
    <source>
        <strain evidence="1 2">Georgia GA2</strain>
    </source>
</reference>
<accession>D6WWR7</accession>
<evidence type="ECO:0000313" key="2">
    <source>
        <dbReference type="Proteomes" id="UP000007266"/>
    </source>
</evidence>
<evidence type="ECO:0000313" key="1">
    <source>
        <dbReference type="EMBL" id="EFA08090.1"/>
    </source>
</evidence>
<reference evidence="1 2" key="2">
    <citation type="journal article" date="2010" name="Nucleic Acids Res.">
        <title>BeetleBase in 2010: revisions to provide comprehensive genomic information for Tribolium castaneum.</title>
        <authorList>
            <person name="Kim H.S."/>
            <person name="Murphy T."/>
            <person name="Xia J."/>
            <person name="Caragea D."/>
            <person name="Park Y."/>
            <person name="Beeman R.W."/>
            <person name="Lorenzen M.D."/>
            <person name="Butcher S."/>
            <person name="Manak J.R."/>
            <person name="Brown S.J."/>
        </authorList>
    </citation>
    <scope>GENOME REANNOTATION</scope>
    <source>
        <strain evidence="1 2">Georgia GA2</strain>
    </source>
</reference>
<dbReference type="HOGENOM" id="CLU_2416162_0_0_1"/>
<sequence length="92" mass="10429">MQSTSRHGPSATAVYSLTLHTSHFVSMPENDHMEISPIYGRYINALEAELITIKSPWPLATPLEISTAPSFKLYRREINGKIKTSEARKLHY</sequence>
<organism evidence="1 2">
    <name type="scientific">Tribolium castaneum</name>
    <name type="common">Red flour beetle</name>
    <dbReference type="NCBI Taxonomy" id="7070"/>
    <lineage>
        <taxon>Eukaryota</taxon>
        <taxon>Metazoa</taxon>
        <taxon>Ecdysozoa</taxon>
        <taxon>Arthropoda</taxon>
        <taxon>Hexapoda</taxon>
        <taxon>Insecta</taxon>
        <taxon>Pterygota</taxon>
        <taxon>Neoptera</taxon>
        <taxon>Endopterygota</taxon>
        <taxon>Coleoptera</taxon>
        <taxon>Polyphaga</taxon>
        <taxon>Cucujiformia</taxon>
        <taxon>Tenebrionidae</taxon>
        <taxon>Tenebrionidae incertae sedis</taxon>
        <taxon>Tribolium</taxon>
    </lineage>
</organism>
<dbReference type="AlphaFoldDB" id="D6WWR7"/>
<name>D6WWR7_TRICA</name>
<dbReference type="Proteomes" id="UP000007266">
    <property type="component" value="Linkage group 8"/>
</dbReference>
<protein>
    <submittedName>
        <fullName evidence="1">Uncharacterized protein</fullName>
    </submittedName>
</protein>
<keyword evidence="2" id="KW-1185">Reference proteome</keyword>
<gene>
    <name evidence="1" type="primary">GLEAN_05694</name>
    <name evidence="1" type="ORF">TcasGA2_TC005694</name>
</gene>
<proteinExistence type="predicted"/>